<keyword evidence="6" id="KW-0711">Selenium</keyword>
<evidence type="ECO:0000256" key="2">
    <source>
        <dbReference type="ARBA" id="ARBA00022490"/>
    </source>
</evidence>
<dbReference type="InterPro" id="IPR015424">
    <property type="entry name" value="PyrdxlP-dep_Trfase"/>
</dbReference>
<dbReference type="EMBL" id="UOGH01000095">
    <property type="protein sequence ID" value="VAX28741.1"/>
    <property type="molecule type" value="Genomic_DNA"/>
</dbReference>
<feature type="non-terminal residue" evidence="7">
    <location>
        <position position="1"/>
    </location>
</feature>
<dbReference type="GO" id="GO:0005737">
    <property type="term" value="C:cytoplasm"/>
    <property type="evidence" value="ECO:0007669"/>
    <property type="project" value="InterPro"/>
</dbReference>
<evidence type="ECO:0000256" key="1">
    <source>
        <dbReference type="ARBA" id="ARBA00001933"/>
    </source>
</evidence>
<dbReference type="EC" id="2.9.1.1" evidence="7"/>
<dbReference type="HAMAP" id="MF_00423">
    <property type="entry name" value="SelA"/>
    <property type="match status" value="1"/>
</dbReference>
<name>A0A3B1CQJ3_9ZZZZ</name>
<dbReference type="GO" id="GO:0001514">
    <property type="term" value="P:selenocysteine incorporation"/>
    <property type="evidence" value="ECO:0007669"/>
    <property type="project" value="InterPro"/>
</dbReference>
<dbReference type="Pfam" id="PF03841">
    <property type="entry name" value="SelA"/>
    <property type="match status" value="1"/>
</dbReference>
<evidence type="ECO:0000256" key="4">
    <source>
        <dbReference type="ARBA" id="ARBA00022898"/>
    </source>
</evidence>
<reference evidence="7" key="1">
    <citation type="submission" date="2018-06" db="EMBL/GenBank/DDBJ databases">
        <authorList>
            <person name="Zhirakovskaya E."/>
        </authorList>
    </citation>
    <scope>NUCLEOTIDE SEQUENCE</scope>
</reference>
<keyword evidence="5" id="KW-0648">Protein biosynthesis</keyword>
<comment type="cofactor">
    <cofactor evidence="1">
        <name>pyridoxal 5'-phosphate</name>
        <dbReference type="ChEBI" id="CHEBI:597326"/>
    </cofactor>
</comment>
<keyword evidence="2" id="KW-0963">Cytoplasm</keyword>
<sequence>ARRLRPVINATGVVIHTNLGRAPLPLEVLKNIMEVATGYSNLEYNLEEGRRGERYDHVRWILKDITGAEDAVVVNNNAAAVLLCLSAIARGREVVVSRGELIEIGGAFRIPDVMLQSGALLKEVGTTNRTNPGDYEGAVDEQTALLLKVHQSNYKVIGFTEDVSIGELVTIGKRMGVPVMFDLGSGCLTDLKPYGIHDEPVVHEVVSTGVDIVTFSGDKLLGGPQAGIIAGRKDLIARIAGHPLARAVRIDKLTLAALEATLLCHADPEKAREKIPVLRTLLQGDDAIRRRAKKIQLLIKREVKNALVSIEKDESQAGGGSLPGVCLPTYVVTLKVKGMSAPAVEQRLRRGAVAVITRIRAGIVVIDARTIRDSEVKLLLKAIREAIC</sequence>
<proteinExistence type="inferred from homology"/>
<evidence type="ECO:0000256" key="6">
    <source>
        <dbReference type="ARBA" id="ARBA00023266"/>
    </source>
</evidence>
<dbReference type="InterPro" id="IPR004534">
    <property type="entry name" value="SelA_trans"/>
</dbReference>
<gene>
    <name evidence="7" type="ORF">MNBD_NITROSPIRAE02-827</name>
</gene>
<evidence type="ECO:0000256" key="5">
    <source>
        <dbReference type="ARBA" id="ARBA00022917"/>
    </source>
</evidence>
<dbReference type="GO" id="GO:0004125">
    <property type="term" value="F:L-seryl-tRNA(Sec) selenium transferase activity"/>
    <property type="evidence" value="ECO:0007669"/>
    <property type="project" value="UniProtKB-EC"/>
</dbReference>
<keyword evidence="3 7" id="KW-0808">Transferase</keyword>
<evidence type="ECO:0000313" key="7">
    <source>
        <dbReference type="EMBL" id="VAX28741.1"/>
    </source>
</evidence>
<keyword evidence="4" id="KW-0663">Pyridoxal phosphate</keyword>
<dbReference type="NCBIfam" id="TIGR00474">
    <property type="entry name" value="selA"/>
    <property type="match status" value="1"/>
</dbReference>
<dbReference type="PANTHER" id="PTHR32328">
    <property type="entry name" value="L-SERYL-TRNA(SEC) SELENIUM TRANSFERASE"/>
    <property type="match status" value="1"/>
</dbReference>
<dbReference type="InterPro" id="IPR015421">
    <property type="entry name" value="PyrdxlP-dep_Trfase_major"/>
</dbReference>
<dbReference type="AlphaFoldDB" id="A0A3B1CQJ3"/>
<dbReference type="PANTHER" id="PTHR32328:SF0">
    <property type="entry name" value="L-SERYL-TRNA(SEC) SELENIUM TRANSFERASE"/>
    <property type="match status" value="1"/>
</dbReference>
<dbReference type="SUPFAM" id="SSF53383">
    <property type="entry name" value="PLP-dependent transferases"/>
    <property type="match status" value="1"/>
</dbReference>
<dbReference type="Gene3D" id="3.40.640.10">
    <property type="entry name" value="Type I PLP-dependent aspartate aminotransferase-like (Major domain)"/>
    <property type="match status" value="1"/>
</dbReference>
<accession>A0A3B1CQJ3</accession>
<organism evidence="7">
    <name type="scientific">hydrothermal vent metagenome</name>
    <dbReference type="NCBI Taxonomy" id="652676"/>
    <lineage>
        <taxon>unclassified sequences</taxon>
        <taxon>metagenomes</taxon>
        <taxon>ecological metagenomes</taxon>
    </lineage>
</organism>
<evidence type="ECO:0000256" key="3">
    <source>
        <dbReference type="ARBA" id="ARBA00022679"/>
    </source>
</evidence>
<dbReference type="InterPro" id="IPR018319">
    <property type="entry name" value="SelA-like"/>
</dbReference>
<protein>
    <submittedName>
        <fullName evidence="7">L-seryl-tRNA(Sec) selenium transferase</fullName>
        <ecNumber evidence="7">2.9.1.1</ecNumber>
    </submittedName>
</protein>
<dbReference type="Gene3D" id="3.90.1150.180">
    <property type="match status" value="1"/>
</dbReference>